<dbReference type="EMBL" id="GL870880">
    <property type="protein sequence ID" value="EIJ87810.1"/>
    <property type="molecule type" value="Genomic_DNA"/>
</dbReference>
<proteinExistence type="predicted"/>
<dbReference type="Proteomes" id="UP000002872">
    <property type="component" value="Unassembled WGS sequence"/>
</dbReference>
<name>I3EF13_NEMP3</name>
<gene>
    <name evidence="1" type="ORF">NEQG_01882</name>
</gene>
<dbReference type="VEuPathDB" id="MicrosporidiaDB:NEQG_01882"/>
<keyword evidence="2" id="KW-1185">Reference proteome</keyword>
<sequence length="89" mass="10177">MPITTSRLFPCTLLRPIQIFYYSGYIASFFNYNSSIRLCRSGCEAPTLDTVPDMIETNKIHYKGDYFSSVSTSTYRDNSILTYYGAVND</sequence>
<reference evidence="1" key="1">
    <citation type="submission" date="2011-01" db="EMBL/GenBank/DDBJ databases">
        <title>The Genome Sequence of Nematocida parisii strain ERTm3.</title>
        <authorList>
            <consortium name="The Broad Institute Genome Sequencing Platform"/>
            <consortium name="The Broad Institute Genome Sequencing Center for Infectious Disease"/>
            <person name="Cuomo C."/>
            <person name="Troemel E."/>
            <person name="Young S.K."/>
            <person name="Zeng Q."/>
            <person name="Gargeya S."/>
            <person name="Fitzgerald M."/>
            <person name="Haas B."/>
            <person name="Abouelleil A."/>
            <person name="Alvarado L."/>
            <person name="Arachchi H.M."/>
            <person name="Berlin A."/>
            <person name="Chapman S.B."/>
            <person name="Gearin G."/>
            <person name="Goldberg J."/>
            <person name="Griggs A."/>
            <person name="Gujja S."/>
            <person name="Hansen M."/>
            <person name="Heiman D."/>
            <person name="Howarth C."/>
            <person name="Larimer J."/>
            <person name="Lui A."/>
            <person name="MacDonald P.J.P."/>
            <person name="McCowen C."/>
            <person name="Montmayeur A."/>
            <person name="Murphy C."/>
            <person name="Neiman D."/>
            <person name="Pearson M."/>
            <person name="Priest M."/>
            <person name="Roberts A."/>
            <person name="Saif S."/>
            <person name="Shea T."/>
            <person name="Sisk P."/>
            <person name="Stolte C."/>
            <person name="Sykes S."/>
            <person name="Wortman J."/>
            <person name="Nusbaum C."/>
            <person name="Birren B."/>
        </authorList>
    </citation>
    <scope>NUCLEOTIDE SEQUENCE</scope>
    <source>
        <strain evidence="1">ERTm3</strain>
    </source>
</reference>
<evidence type="ECO:0000313" key="2">
    <source>
        <dbReference type="Proteomes" id="UP000002872"/>
    </source>
</evidence>
<accession>I3EF13</accession>
<dbReference type="InParanoid" id="I3EF13"/>
<organism evidence="1 2">
    <name type="scientific">Nematocida parisii (strain ERTm3)</name>
    <name type="common">Nematode killer fungus</name>
    <dbReference type="NCBI Taxonomy" id="935791"/>
    <lineage>
        <taxon>Eukaryota</taxon>
        <taxon>Fungi</taxon>
        <taxon>Fungi incertae sedis</taxon>
        <taxon>Microsporidia</taxon>
        <taxon>Nematocida</taxon>
    </lineage>
</organism>
<dbReference type="AlphaFoldDB" id="I3EF13"/>
<evidence type="ECO:0000313" key="1">
    <source>
        <dbReference type="EMBL" id="EIJ87810.1"/>
    </source>
</evidence>
<dbReference type="HOGENOM" id="CLU_2455270_0_0_1"/>
<protein>
    <submittedName>
        <fullName evidence="1">Uncharacterized protein</fullName>
    </submittedName>
</protein>